<accession>A0A927FAF9</accession>
<gene>
    <name evidence="1" type="ORF">IEN85_17420</name>
</gene>
<comment type="caution">
    <text evidence="1">The sequence shown here is derived from an EMBL/GenBank/DDBJ whole genome shotgun (WGS) entry which is preliminary data.</text>
</comment>
<evidence type="ECO:0000313" key="1">
    <source>
        <dbReference type="EMBL" id="MBD5781284.1"/>
    </source>
</evidence>
<dbReference type="Gene3D" id="1.25.40.290">
    <property type="entry name" value="ARM repeat domains"/>
    <property type="match status" value="1"/>
</dbReference>
<dbReference type="RefSeq" id="WP_191618383.1">
    <property type="nucleotide sequence ID" value="NZ_JACYFG010000040.1"/>
</dbReference>
<dbReference type="Proteomes" id="UP000622317">
    <property type="component" value="Unassembled WGS sequence"/>
</dbReference>
<name>A0A927FAF9_9BACT</name>
<dbReference type="InterPro" id="IPR016024">
    <property type="entry name" value="ARM-type_fold"/>
</dbReference>
<organism evidence="1 2">
    <name type="scientific">Pelagicoccus enzymogenes</name>
    <dbReference type="NCBI Taxonomy" id="2773457"/>
    <lineage>
        <taxon>Bacteria</taxon>
        <taxon>Pseudomonadati</taxon>
        <taxon>Verrucomicrobiota</taxon>
        <taxon>Opitutia</taxon>
        <taxon>Puniceicoccales</taxon>
        <taxon>Pelagicoccaceae</taxon>
        <taxon>Pelagicoccus</taxon>
    </lineage>
</organism>
<sequence length="369" mass="41843">MEPFKNFIDAKVVRTLSQLVKAAYPEFDDKRFQKRCLAKLDALELKQRAALLAEELWRELPDDPSQAFEVARQAILPVPLLEEDDSFDGWLFMAFNSLLTAHGLEAPDAALKLVPEVTQRFTAEFGIRVFLIHKPEKVFPLLQRWAMDSNHNLRRLVSEGTRPRLPWGEQITAFVQDPRPVLPLLELLKDDPSEYVRRSVANNLNDISKDNPQLMLDTVEAWLADASPQRQRLLKHACRSLVKQGHPRCLKLLGYQAPKLKVAGFSASPRSLKLGEKLVLQLELQSTAPQTQQLIVDYRFHFVKANGQTSPKVFKGATLTLAPKAKRSLQKSFHLKPITTRKYYTGENTVDLLVNGKPLASIPFHLSVS</sequence>
<dbReference type="EMBL" id="JACYFG010000040">
    <property type="protein sequence ID" value="MBD5781284.1"/>
    <property type="molecule type" value="Genomic_DNA"/>
</dbReference>
<dbReference type="SUPFAM" id="SSF48371">
    <property type="entry name" value="ARM repeat"/>
    <property type="match status" value="1"/>
</dbReference>
<proteinExistence type="predicted"/>
<evidence type="ECO:0000313" key="2">
    <source>
        <dbReference type="Proteomes" id="UP000622317"/>
    </source>
</evidence>
<dbReference type="AlphaFoldDB" id="A0A927FAF9"/>
<protein>
    <submittedName>
        <fullName evidence="1">DNA alkylation repair protein</fullName>
    </submittedName>
</protein>
<keyword evidence="2" id="KW-1185">Reference proteome</keyword>
<reference evidence="1" key="1">
    <citation type="submission" date="2020-09" db="EMBL/GenBank/DDBJ databases">
        <title>Pelagicoccus enzymogenes sp. nov. with an EPS production, isolated from marine sediment.</title>
        <authorList>
            <person name="Feng X."/>
        </authorList>
    </citation>
    <scope>NUCLEOTIDE SEQUENCE</scope>
    <source>
        <strain evidence="1">NFK12</strain>
    </source>
</reference>